<feature type="transmembrane region" description="Helical" evidence="1">
    <location>
        <begin position="46"/>
        <end position="67"/>
    </location>
</feature>
<proteinExistence type="predicted"/>
<dbReference type="HOGENOM" id="CLU_129907_0_0_7"/>
<protein>
    <recommendedName>
        <fullName evidence="2">Bacterial Pleckstrin homology domain-containing protein</fullName>
    </recommendedName>
</protein>
<dbReference type="KEGG" id="ade:Adeh_3854"/>
<dbReference type="eggNOG" id="ENOG5032SC0">
    <property type="taxonomic scope" value="Bacteria"/>
</dbReference>
<accession>Q2IGB0</accession>
<organism evidence="3 4">
    <name type="scientific">Anaeromyxobacter dehalogenans (strain 2CP-C)</name>
    <dbReference type="NCBI Taxonomy" id="290397"/>
    <lineage>
        <taxon>Bacteria</taxon>
        <taxon>Pseudomonadati</taxon>
        <taxon>Myxococcota</taxon>
        <taxon>Myxococcia</taxon>
        <taxon>Myxococcales</taxon>
        <taxon>Cystobacterineae</taxon>
        <taxon>Anaeromyxobacteraceae</taxon>
        <taxon>Anaeromyxobacter</taxon>
    </lineage>
</organism>
<dbReference type="AlphaFoldDB" id="Q2IGB0"/>
<dbReference type="OrthoDB" id="574096at2"/>
<evidence type="ECO:0000313" key="4">
    <source>
        <dbReference type="Proteomes" id="UP000001935"/>
    </source>
</evidence>
<feature type="domain" description="Bacterial Pleckstrin homology" evidence="2">
    <location>
        <begin position="72"/>
        <end position="169"/>
    </location>
</feature>
<dbReference type="InterPro" id="IPR027783">
    <property type="entry name" value="Bacterial_PH-related"/>
</dbReference>
<keyword evidence="1" id="KW-1133">Transmembrane helix</keyword>
<feature type="transmembrane region" description="Helical" evidence="1">
    <location>
        <begin position="12"/>
        <end position="34"/>
    </location>
</feature>
<dbReference type="Pfam" id="PF10882">
    <property type="entry name" value="bPH_5"/>
    <property type="match status" value="1"/>
</dbReference>
<keyword evidence="1" id="KW-0472">Membrane</keyword>
<gene>
    <name evidence="3" type="ordered locus">Adeh_3854</name>
</gene>
<evidence type="ECO:0000259" key="2">
    <source>
        <dbReference type="Pfam" id="PF10882"/>
    </source>
</evidence>
<sequence>MALYAARWERSLKVSTALFVGLTAAGAAVTIFVARHPETPERGLAGLFFAGMPVFILATAVLAWALAPTGFEIETALIRVERPLLPIEIPLREVREVELLAPGALGGAIRLLGTSGAFGHYGRFRSRTLGKFRMYATRGDGLVRVTTDRDTFVLSPEPAEPFVEEVLSRSARARRVKPGSRFGPRPDVRSP</sequence>
<dbReference type="RefSeq" id="WP_011422902.1">
    <property type="nucleotide sequence ID" value="NC_007760.1"/>
</dbReference>
<dbReference type="EMBL" id="CP000251">
    <property type="protein sequence ID" value="ABC83620.1"/>
    <property type="molecule type" value="Genomic_DNA"/>
</dbReference>
<dbReference type="Proteomes" id="UP000001935">
    <property type="component" value="Chromosome"/>
</dbReference>
<keyword evidence="1" id="KW-0812">Transmembrane</keyword>
<name>Q2IGB0_ANADE</name>
<evidence type="ECO:0000256" key="1">
    <source>
        <dbReference type="SAM" id="Phobius"/>
    </source>
</evidence>
<evidence type="ECO:0000313" key="3">
    <source>
        <dbReference type="EMBL" id="ABC83620.1"/>
    </source>
</evidence>
<reference evidence="3" key="1">
    <citation type="submission" date="2006-01" db="EMBL/GenBank/DDBJ databases">
        <title>Complete sequence of Anaeromyxobacter dehalogenans 2CP-C.</title>
        <authorList>
            <consortium name="US DOE Joint Genome Institute"/>
            <person name="Copeland A."/>
            <person name="Lucas S."/>
            <person name="Lapidus A."/>
            <person name="Barry K."/>
            <person name="Detter J.C."/>
            <person name="Glavina T."/>
            <person name="Hammon N."/>
            <person name="Israni S."/>
            <person name="Pitluck S."/>
            <person name="Brettin T."/>
            <person name="Bruce D."/>
            <person name="Han C."/>
            <person name="Tapia R."/>
            <person name="Gilna P."/>
            <person name="Kiss H."/>
            <person name="Schmutz J."/>
            <person name="Larimer F."/>
            <person name="Land M."/>
            <person name="Kyrpides N."/>
            <person name="Anderson I."/>
            <person name="Sanford R.A."/>
            <person name="Ritalahti K.M."/>
            <person name="Thomas H.S."/>
            <person name="Kirby J.R."/>
            <person name="Zhulin I.B."/>
            <person name="Loeffler F.E."/>
            <person name="Richardson P."/>
        </authorList>
    </citation>
    <scope>NUCLEOTIDE SEQUENCE</scope>
    <source>
        <strain evidence="3">2CP-C</strain>
    </source>
</reference>